<dbReference type="OMA" id="EYRMGGR"/>
<dbReference type="EMBL" id="LN902844">
    <property type="protein sequence ID" value="CDS43135.1"/>
    <property type="molecule type" value="Genomic_DNA"/>
</dbReference>
<evidence type="ECO:0000256" key="1">
    <source>
        <dbReference type="SAM" id="MobiDB-lite"/>
    </source>
</evidence>
<protein>
    <submittedName>
        <fullName evidence="2">Expressed protein</fullName>
    </submittedName>
</protein>
<feature type="compositionally biased region" description="Basic and acidic residues" evidence="1">
    <location>
        <begin position="25"/>
        <end position="45"/>
    </location>
</feature>
<keyword evidence="3" id="KW-1185">Reference proteome</keyword>
<dbReference type="Proteomes" id="UP000017246">
    <property type="component" value="Unassembled WGS sequence"/>
</dbReference>
<reference evidence="2" key="1">
    <citation type="journal article" date="2013" name="Nature">
        <title>The genomes of four tapeworm species reveal adaptations to parasitism.</title>
        <authorList>
            <person name="Tsai I.J."/>
            <person name="Zarowiecki M."/>
            <person name="Holroyd N."/>
            <person name="Garciarrubio A."/>
            <person name="Sanchez-Flores A."/>
            <person name="Brooks K.L."/>
            <person name="Tracey A."/>
            <person name="Bobes R.J."/>
            <person name="Fragoso G."/>
            <person name="Sciutto E."/>
            <person name="Aslett M."/>
            <person name="Beasley H."/>
            <person name="Bennett H.M."/>
            <person name="Cai J."/>
            <person name="Camicia F."/>
            <person name="Clark R."/>
            <person name="Cucher M."/>
            <person name="De Silva N."/>
            <person name="Day T.A."/>
            <person name="Deplazes P."/>
            <person name="Estrada K."/>
            <person name="Fernandez C."/>
            <person name="Holland P.W."/>
            <person name="Hou J."/>
            <person name="Hu S."/>
            <person name="Huckvale T."/>
            <person name="Hung S.S."/>
            <person name="Kamenetzky L."/>
            <person name="Keane J.A."/>
            <person name="Kiss F."/>
            <person name="Koziol U."/>
            <person name="Lambert O."/>
            <person name="Liu K."/>
            <person name="Luo X."/>
            <person name="Luo Y."/>
            <person name="Macchiaroli N."/>
            <person name="Nichol S."/>
            <person name="Paps J."/>
            <person name="Parkinson J."/>
            <person name="Pouchkina-Stantcheva N."/>
            <person name="Riddiford N."/>
            <person name="Rosenzvit M."/>
            <person name="Salinas G."/>
            <person name="Wasmuth J.D."/>
            <person name="Zamanian M."/>
            <person name="Zheng Y."/>
            <person name="Cai X."/>
            <person name="Soberon X."/>
            <person name="Olson P.D."/>
            <person name="Laclette J.P."/>
            <person name="Brehm K."/>
            <person name="Berriman M."/>
            <person name="Garciarrubio A."/>
            <person name="Bobes R.J."/>
            <person name="Fragoso G."/>
            <person name="Sanchez-Flores A."/>
            <person name="Estrada K."/>
            <person name="Cevallos M.A."/>
            <person name="Morett E."/>
            <person name="Gonzalez V."/>
            <person name="Portillo T."/>
            <person name="Ochoa-Leyva A."/>
            <person name="Jose M.V."/>
            <person name="Sciutto E."/>
            <person name="Landa A."/>
            <person name="Jimenez L."/>
            <person name="Valdes V."/>
            <person name="Carrero J.C."/>
            <person name="Larralde C."/>
            <person name="Morales-Montor J."/>
            <person name="Limon-Lason J."/>
            <person name="Soberon X."/>
            <person name="Laclette J.P."/>
        </authorList>
    </citation>
    <scope>NUCLEOTIDE SEQUENCE [LARGE SCALE GENOMIC DNA]</scope>
</reference>
<name>A0A068YIM0_ECHMU</name>
<dbReference type="OrthoDB" id="6266220at2759"/>
<proteinExistence type="predicted"/>
<feature type="region of interest" description="Disordered" evidence="1">
    <location>
        <begin position="186"/>
        <end position="233"/>
    </location>
</feature>
<feature type="region of interest" description="Disordered" evidence="1">
    <location>
        <begin position="1"/>
        <end position="45"/>
    </location>
</feature>
<gene>
    <name evidence="2" type="ORF">EmuJ_001086400</name>
</gene>
<feature type="compositionally biased region" description="Basic and acidic residues" evidence="1">
    <location>
        <begin position="189"/>
        <end position="212"/>
    </location>
</feature>
<dbReference type="STRING" id="6211.A0A068YIM0"/>
<dbReference type="AlphaFoldDB" id="A0A068YIM0"/>
<reference evidence="2" key="2">
    <citation type="submission" date="2015-11" db="EMBL/GenBank/DDBJ databases">
        <authorList>
            <person name="Zhang Y."/>
            <person name="Guo Z."/>
        </authorList>
    </citation>
    <scope>NUCLEOTIDE SEQUENCE</scope>
</reference>
<feature type="compositionally biased region" description="Basic residues" evidence="1">
    <location>
        <begin position="213"/>
        <end position="233"/>
    </location>
</feature>
<sequence length="233" mass="26357">MAKKEKKPKEKKEKKGKKDKKDKKDKKSDKSKSSSSDKKVTRKTERLEVSICGHPDVVDMYMLKSSDLNAVIDSYQIDIDPDPGTNTEGQVIDKEADLFLCVYDVRNRKTVDFLRSRVLPEVKNLNKKMAIAGLGLEYRMGGREDLADMGTASSLAKQYGCRGAELVYCEGEQLAAGTFSLYAASNPEKYNKDTEEKTEEEGGKKKGKDKKDKKGKKDKKDKKEKKKKEKKKK</sequence>
<evidence type="ECO:0000313" key="2">
    <source>
        <dbReference type="EMBL" id="CDS43135.1"/>
    </source>
</evidence>
<feature type="compositionally biased region" description="Basic residues" evidence="1">
    <location>
        <begin position="14"/>
        <end position="24"/>
    </location>
</feature>
<organism evidence="2 3">
    <name type="scientific">Echinococcus multilocularis</name>
    <name type="common">Fox tapeworm</name>
    <dbReference type="NCBI Taxonomy" id="6211"/>
    <lineage>
        <taxon>Eukaryota</taxon>
        <taxon>Metazoa</taxon>
        <taxon>Spiralia</taxon>
        <taxon>Lophotrochozoa</taxon>
        <taxon>Platyhelminthes</taxon>
        <taxon>Cestoda</taxon>
        <taxon>Eucestoda</taxon>
        <taxon>Cyclophyllidea</taxon>
        <taxon>Taeniidae</taxon>
        <taxon>Echinococcus</taxon>
    </lineage>
</organism>
<accession>A0A068YIM0</accession>
<evidence type="ECO:0000313" key="3">
    <source>
        <dbReference type="Proteomes" id="UP000017246"/>
    </source>
</evidence>